<dbReference type="Proteomes" id="UP000662466">
    <property type="component" value="Unassembled WGS sequence"/>
</dbReference>
<dbReference type="Pfam" id="PF13489">
    <property type="entry name" value="Methyltransf_23"/>
    <property type="match status" value="1"/>
</dbReference>
<name>A0A8H6P7L8_9EURO</name>
<protein>
    <recommendedName>
        <fullName evidence="5">Methyltransferase</fullName>
    </recommendedName>
</protein>
<dbReference type="InterPro" id="IPR029063">
    <property type="entry name" value="SAM-dependent_MTases_sf"/>
</dbReference>
<gene>
    <name evidence="2" type="ORF">CNMCM5793_008715</name>
    <name evidence="3" type="ORF">CNMCM6106_007120</name>
</gene>
<dbReference type="Gene3D" id="3.40.50.150">
    <property type="entry name" value="Vaccinia Virus protein VP39"/>
    <property type="match status" value="1"/>
</dbReference>
<organism evidence="2 4">
    <name type="scientific">Aspergillus hiratsukae</name>
    <dbReference type="NCBI Taxonomy" id="1194566"/>
    <lineage>
        <taxon>Eukaryota</taxon>
        <taxon>Fungi</taxon>
        <taxon>Dikarya</taxon>
        <taxon>Ascomycota</taxon>
        <taxon>Pezizomycotina</taxon>
        <taxon>Eurotiomycetes</taxon>
        <taxon>Eurotiomycetidae</taxon>
        <taxon>Eurotiales</taxon>
        <taxon>Aspergillaceae</taxon>
        <taxon>Aspergillus</taxon>
        <taxon>Aspergillus subgen. Fumigati</taxon>
    </lineage>
</organism>
<keyword evidence="1" id="KW-0808">Transferase</keyword>
<evidence type="ECO:0000313" key="3">
    <source>
        <dbReference type="EMBL" id="KAF7159718.1"/>
    </source>
</evidence>
<evidence type="ECO:0008006" key="5">
    <source>
        <dbReference type="Google" id="ProtNLM"/>
    </source>
</evidence>
<dbReference type="CDD" id="cd02440">
    <property type="entry name" value="AdoMet_MTases"/>
    <property type="match status" value="1"/>
</dbReference>
<dbReference type="OrthoDB" id="66144at2759"/>
<sequence>MTMSQQLTGTDRFNAEAANWDNNPAVQEATRLAYETLHPLITSLSNGDSNGNLDVLEVGCGTGLLTLRVAPHVKHIVAIDPADGMIQMLKTKLSSPTAPKNITAISHLLANPEDPVLPPASATESTGPGTGARRKFDLILSHLVMHHVPDLRQFLSTLRGCLKSGGRVVLTDFEDFGPRARLFHPKDKLEGVERHGIPRGWMEELMREVGFAEVKVWVGWSLDKEVEDWEDGKLETIRFPFLVCEGVCP</sequence>
<comment type="caution">
    <text evidence="2">The sequence shown here is derived from an EMBL/GenBank/DDBJ whole genome shotgun (WGS) entry which is preliminary data.</text>
</comment>
<accession>A0A8H6P7L8</accession>
<dbReference type="GO" id="GO:0016740">
    <property type="term" value="F:transferase activity"/>
    <property type="evidence" value="ECO:0007669"/>
    <property type="project" value="UniProtKB-KW"/>
</dbReference>
<dbReference type="AlphaFoldDB" id="A0A8H6P7L8"/>
<evidence type="ECO:0000256" key="1">
    <source>
        <dbReference type="ARBA" id="ARBA00022679"/>
    </source>
</evidence>
<reference evidence="2" key="1">
    <citation type="submission" date="2020-06" db="EMBL/GenBank/DDBJ databases">
        <title>Draft genome sequences of strains closely related to Aspergillus parafelis and Aspergillus hiratsukae.</title>
        <authorList>
            <person name="Dos Santos R.A.C."/>
            <person name="Rivero-Menendez O."/>
            <person name="Steenwyk J.L."/>
            <person name="Mead M.E."/>
            <person name="Goldman G.H."/>
            <person name="Alastruey-Izquierdo A."/>
            <person name="Rokas A."/>
        </authorList>
    </citation>
    <scope>NUCLEOTIDE SEQUENCE</scope>
    <source>
        <strain evidence="2">CNM-CM5793</strain>
        <strain evidence="3">CNM-CM6106</strain>
    </source>
</reference>
<evidence type="ECO:0000313" key="2">
    <source>
        <dbReference type="EMBL" id="KAF7119072.1"/>
    </source>
</evidence>
<proteinExistence type="predicted"/>
<keyword evidence="4" id="KW-1185">Reference proteome</keyword>
<dbReference type="Proteomes" id="UP000630445">
    <property type="component" value="Unassembled WGS sequence"/>
</dbReference>
<dbReference type="PANTHER" id="PTHR43861:SF3">
    <property type="entry name" value="PUTATIVE (AFU_ORTHOLOGUE AFUA_2G14390)-RELATED"/>
    <property type="match status" value="1"/>
</dbReference>
<dbReference type="EMBL" id="JACBAD010002052">
    <property type="protein sequence ID" value="KAF7119072.1"/>
    <property type="molecule type" value="Genomic_DNA"/>
</dbReference>
<evidence type="ECO:0000313" key="4">
    <source>
        <dbReference type="Proteomes" id="UP000630445"/>
    </source>
</evidence>
<dbReference type="SUPFAM" id="SSF53335">
    <property type="entry name" value="S-adenosyl-L-methionine-dependent methyltransferases"/>
    <property type="match status" value="1"/>
</dbReference>
<dbReference type="EMBL" id="JACBAF010002271">
    <property type="protein sequence ID" value="KAF7159718.1"/>
    <property type="molecule type" value="Genomic_DNA"/>
</dbReference>
<dbReference type="PANTHER" id="PTHR43861">
    <property type="entry name" value="TRANS-ACONITATE 2-METHYLTRANSFERASE-RELATED"/>
    <property type="match status" value="1"/>
</dbReference>